<reference evidence="8" key="1">
    <citation type="submission" date="2017-09" db="EMBL/GenBank/DDBJ databases">
        <title>Depth-based differentiation of microbial function through sediment-hosted aquifers and enrichment of novel symbionts in the deep terrestrial subsurface.</title>
        <authorList>
            <person name="Probst A.J."/>
            <person name="Ladd B."/>
            <person name="Jarett J.K."/>
            <person name="Geller-Mcgrath D.E."/>
            <person name="Sieber C.M.K."/>
            <person name="Emerson J.B."/>
            <person name="Anantharaman K."/>
            <person name="Thomas B.C."/>
            <person name="Malmstrom R."/>
            <person name="Stieglmeier M."/>
            <person name="Klingl A."/>
            <person name="Woyke T."/>
            <person name="Ryan C.M."/>
            <person name="Banfield J.F."/>
        </authorList>
    </citation>
    <scope>NUCLEOTIDE SEQUENCE [LARGE SCALE GENOMIC DNA]</scope>
</reference>
<accession>A0A2M6WYQ9</accession>
<dbReference type="InterPro" id="IPR004481">
    <property type="entry name" value="K/Na/Ca-exchanger"/>
</dbReference>
<dbReference type="EMBL" id="PEZP01000040">
    <property type="protein sequence ID" value="PIT97905.1"/>
    <property type="molecule type" value="Genomic_DNA"/>
</dbReference>
<feature type="transmembrane region" description="Helical" evidence="5">
    <location>
        <begin position="168"/>
        <end position="190"/>
    </location>
</feature>
<feature type="transmembrane region" description="Helical" evidence="5">
    <location>
        <begin position="302"/>
        <end position="323"/>
    </location>
</feature>
<evidence type="ECO:0000256" key="4">
    <source>
        <dbReference type="ARBA" id="ARBA00023136"/>
    </source>
</evidence>
<dbReference type="PANTHER" id="PTHR10846">
    <property type="entry name" value="SODIUM/POTASSIUM/CALCIUM EXCHANGER"/>
    <property type="match status" value="1"/>
</dbReference>
<keyword evidence="4 5" id="KW-0472">Membrane</keyword>
<evidence type="ECO:0000256" key="5">
    <source>
        <dbReference type="SAM" id="Phobius"/>
    </source>
</evidence>
<dbReference type="Proteomes" id="UP000230731">
    <property type="component" value="Unassembled WGS sequence"/>
</dbReference>
<evidence type="ECO:0000256" key="3">
    <source>
        <dbReference type="ARBA" id="ARBA00022989"/>
    </source>
</evidence>
<name>A0A2M6WYQ9_9BACT</name>
<organism evidence="7 8">
    <name type="scientific">Candidatus Andersenbacteria bacterium CG10_big_fil_rev_8_21_14_0_10_54_11</name>
    <dbReference type="NCBI Taxonomy" id="1974485"/>
    <lineage>
        <taxon>Bacteria</taxon>
        <taxon>Candidatus Anderseniibacteriota</taxon>
    </lineage>
</organism>
<feature type="transmembrane region" description="Helical" evidence="5">
    <location>
        <begin position="6"/>
        <end position="29"/>
    </location>
</feature>
<evidence type="ECO:0000313" key="7">
    <source>
        <dbReference type="EMBL" id="PIT97905.1"/>
    </source>
</evidence>
<feature type="transmembrane region" description="Helical" evidence="5">
    <location>
        <begin position="130"/>
        <end position="148"/>
    </location>
</feature>
<dbReference type="InterPro" id="IPR004837">
    <property type="entry name" value="NaCa_Exmemb"/>
</dbReference>
<dbReference type="InterPro" id="IPR044880">
    <property type="entry name" value="NCX_ion-bd_dom_sf"/>
</dbReference>
<evidence type="ECO:0000259" key="6">
    <source>
        <dbReference type="Pfam" id="PF01699"/>
    </source>
</evidence>
<dbReference type="PANTHER" id="PTHR10846:SF8">
    <property type="entry name" value="INNER MEMBRANE PROTEIN YRBG"/>
    <property type="match status" value="1"/>
</dbReference>
<evidence type="ECO:0000256" key="1">
    <source>
        <dbReference type="ARBA" id="ARBA00004141"/>
    </source>
</evidence>
<dbReference type="Pfam" id="PF01699">
    <property type="entry name" value="Na_Ca_ex"/>
    <property type="match status" value="2"/>
</dbReference>
<gene>
    <name evidence="7" type="ORF">COT71_03555</name>
</gene>
<feature type="transmembrane region" description="Helical" evidence="5">
    <location>
        <begin position="41"/>
        <end position="65"/>
    </location>
</feature>
<feature type="transmembrane region" description="Helical" evidence="5">
    <location>
        <begin position="271"/>
        <end position="290"/>
    </location>
</feature>
<dbReference type="GO" id="GO:0005886">
    <property type="term" value="C:plasma membrane"/>
    <property type="evidence" value="ECO:0007669"/>
    <property type="project" value="TreeGrafter"/>
</dbReference>
<feature type="transmembrane region" description="Helical" evidence="5">
    <location>
        <begin position="108"/>
        <end position="124"/>
    </location>
</feature>
<dbReference type="AlphaFoldDB" id="A0A2M6WYQ9"/>
<sequence length="329" mass="35873">MAMIGWYIILIFVFSFVLGKASDLTATAVRHVGARLRVNEFIASFFLLGFVSTIPEFAVAVFAALRGEPQLSAGDLIGSNIVVMTLLIGLTALMAGRISIRGMLRKNDFLLTLVICALPAWVVMDGSVTRLEGIVLLLFSAYFLWLFYQQRHVYRRPPRRTFVPPEAVRRDVLQFAGASVLLLAVSYLLVHVSLQAAAALGISTLLVGLLMIALGTNAAEIPFVVQQAERRHNRDRSIVTGILLGTVVFNTPAMGLLAALRPFTITNPVTMRVSAVYMLLVLLVAGKLMVSGSRLSRREGALLVGMYGVFVLYQLGLLCWWVLTGTCGG</sequence>
<dbReference type="GO" id="GO:0005262">
    <property type="term" value="F:calcium channel activity"/>
    <property type="evidence" value="ECO:0007669"/>
    <property type="project" value="TreeGrafter"/>
</dbReference>
<dbReference type="Gene3D" id="1.20.1420.30">
    <property type="entry name" value="NCX, central ion-binding region"/>
    <property type="match status" value="1"/>
</dbReference>
<comment type="caution">
    <text evidence="7">The sequence shown here is derived from an EMBL/GenBank/DDBJ whole genome shotgun (WGS) entry which is preliminary data.</text>
</comment>
<dbReference type="GO" id="GO:0006874">
    <property type="term" value="P:intracellular calcium ion homeostasis"/>
    <property type="evidence" value="ECO:0007669"/>
    <property type="project" value="TreeGrafter"/>
</dbReference>
<keyword evidence="3 5" id="KW-1133">Transmembrane helix</keyword>
<comment type="subcellular location">
    <subcellularLocation>
        <location evidence="1">Membrane</location>
        <topology evidence="1">Multi-pass membrane protein</topology>
    </subcellularLocation>
</comment>
<dbReference type="GO" id="GO:0008273">
    <property type="term" value="F:calcium, potassium:sodium antiporter activity"/>
    <property type="evidence" value="ECO:0007669"/>
    <property type="project" value="TreeGrafter"/>
</dbReference>
<evidence type="ECO:0000256" key="2">
    <source>
        <dbReference type="ARBA" id="ARBA00022692"/>
    </source>
</evidence>
<feature type="transmembrane region" description="Helical" evidence="5">
    <location>
        <begin position="196"/>
        <end position="216"/>
    </location>
</feature>
<feature type="domain" description="Sodium/calcium exchanger membrane region" evidence="6">
    <location>
        <begin position="173"/>
        <end position="315"/>
    </location>
</feature>
<keyword evidence="2 5" id="KW-0812">Transmembrane</keyword>
<proteinExistence type="predicted"/>
<feature type="domain" description="Sodium/calcium exchanger membrane region" evidence="6">
    <location>
        <begin position="7"/>
        <end position="148"/>
    </location>
</feature>
<feature type="transmembrane region" description="Helical" evidence="5">
    <location>
        <begin position="77"/>
        <end position="96"/>
    </location>
</feature>
<protein>
    <recommendedName>
        <fullName evidence="6">Sodium/calcium exchanger membrane region domain-containing protein</fullName>
    </recommendedName>
</protein>
<feature type="transmembrane region" description="Helical" evidence="5">
    <location>
        <begin position="237"/>
        <end position="259"/>
    </location>
</feature>
<evidence type="ECO:0000313" key="8">
    <source>
        <dbReference type="Proteomes" id="UP000230731"/>
    </source>
</evidence>